<dbReference type="OrthoDB" id="2194265at2"/>
<keyword evidence="2" id="KW-1185">Reference proteome</keyword>
<proteinExistence type="predicted"/>
<evidence type="ECO:0008006" key="3">
    <source>
        <dbReference type="Google" id="ProtNLM"/>
    </source>
</evidence>
<evidence type="ECO:0000313" key="2">
    <source>
        <dbReference type="Proteomes" id="UP000095256"/>
    </source>
</evidence>
<reference evidence="1 2" key="1">
    <citation type="submission" date="2016-09" db="EMBL/GenBank/DDBJ databases">
        <authorList>
            <person name="Capua I."/>
            <person name="De Benedictis P."/>
            <person name="Joannis T."/>
            <person name="Lombin L.H."/>
            <person name="Cattoli G."/>
        </authorList>
    </citation>
    <scope>NUCLEOTIDE SEQUENCE [LARGE SCALE GENOMIC DNA]</scope>
    <source>
        <strain evidence="1 2">LMG 25899</strain>
    </source>
</reference>
<name>A0A1E5KXZ5_9ENTE</name>
<dbReference type="RefSeq" id="WP_069698361.1">
    <property type="nucleotide sequence ID" value="NZ_JAGGMA010000024.1"/>
</dbReference>
<organism evidence="1 2">
    <name type="scientific">Enterococcus rivorum</name>
    <dbReference type="NCBI Taxonomy" id="762845"/>
    <lineage>
        <taxon>Bacteria</taxon>
        <taxon>Bacillati</taxon>
        <taxon>Bacillota</taxon>
        <taxon>Bacilli</taxon>
        <taxon>Lactobacillales</taxon>
        <taxon>Enterococcaceae</taxon>
        <taxon>Enterococcus</taxon>
    </lineage>
</organism>
<dbReference type="EMBL" id="MIEK01000017">
    <property type="protein sequence ID" value="OEH82725.1"/>
    <property type="molecule type" value="Genomic_DNA"/>
</dbReference>
<dbReference type="STRING" id="762845.BCR26_12385"/>
<evidence type="ECO:0000313" key="1">
    <source>
        <dbReference type="EMBL" id="OEH82725.1"/>
    </source>
</evidence>
<accession>A0A1E5KXZ5</accession>
<dbReference type="Proteomes" id="UP000095256">
    <property type="component" value="Unassembled WGS sequence"/>
</dbReference>
<protein>
    <recommendedName>
        <fullName evidence="3">DUF465 domain-containing protein</fullName>
    </recommendedName>
</protein>
<sequence>MDKEFEQRLADLKEKYCELPSEKKAEIERHIKKKNFLNYKKIELIKKDLLRLEAKRAQLELCDRNKERNQVEEKIRLKKEKLLKCITKQIE</sequence>
<comment type="caution">
    <text evidence="1">The sequence shown here is derived from an EMBL/GenBank/DDBJ whole genome shotgun (WGS) entry which is preliminary data.</text>
</comment>
<dbReference type="AlphaFoldDB" id="A0A1E5KXZ5"/>
<gene>
    <name evidence="1" type="ORF">BCR26_12385</name>
</gene>